<feature type="compositionally biased region" description="Low complexity" evidence="1">
    <location>
        <begin position="545"/>
        <end position="561"/>
    </location>
</feature>
<dbReference type="Pfam" id="PF10390">
    <property type="entry name" value="ELL"/>
    <property type="match status" value="1"/>
</dbReference>
<dbReference type="GO" id="GO:0016567">
    <property type="term" value="P:protein ubiquitination"/>
    <property type="evidence" value="ECO:0007669"/>
    <property type="project" value="UniProtKB-UniPathway"/>
</dbReference>
<feature type="compositionally biased region" description="Basic and acidic residues" evidence="1">
    <location>
        <begin position="658"/>
        <end position="688"/>
    </location>
</feature>
<name>A0A165I3X9_XYLHT</name>
<evidence type="ECO:0000313" key="4">
    <source>
        <dbReference type="Proteomes" id="UP000076632"/>
    </source>
</evidence>
<dbReference type="GO" id="GO:0008023">
    <property type="term" value="C:transcription elongation factor complex"/>
    <property type="evidence" value="ECO:0007669"/>
    <property type="project" value="InterPro"/>
</dbReference>
<evidence type="ECO:0000259" key="2">
    <source>
        <dbReference type="Pfam" id="PF10390"/>
    </source>
</evidence>
<keyword evidence="4" id="KW-1185">Reference proteome</keyword>
<feature type="compositionally biased region" description="Low complexity" evidence="1">
    <location>
        <begin position="185"/>
        <end position="205"/>
    </location>
</feature>
<reference evidence="3 4" key="1">
    <citation type="journal article" date="2016" name="Fungal Biol.">
        <title>The genome of Xylona heveae provides a window into fungal endophytism.</title>
        <authorList>
            <person name="Gazis R."/>
            <person name="Kuo A."/>
            <person name="Riley R."/>
            <person name="LaButti K."/>
            <person name="Lipzen A."/>
            <person name="Lin J."/>
            <person name="Amirebrahimi M."/>
            <person name="Hesse C.N."/>
            <person name="Spatafora J.W."/>
            <person name="Henrissat B."/>
            <person name="Hainaut M."/>
            <person name="Grigoriev I.V."/>
            <person name="Hibbett D.S."/>
        </authorList>
    </citation>
    <scope>NUCLEOTIDE SEQUENCE [LARGE SCALE GENOMIC DNA]</scope>
    <source>
        <strain evidence="3 4">TC161</strain>
    </source>
</reference>
<feature type="compositionally biased region" description="Low complexity" evidence="1">
    <location>
        <begin position="597"/>
        <end position="608"/>
    </location>
</feature>
<feature type="compositionally biased region" description="Basic and acidic residues" evidence="1">
    <location>
        <begin position="465"/>
        <end position="477"/>
    </location>
</feature>
<feature type="region of interest" description="Disordered" evidence="1">
    <location>
        <begin position="342"/>
        <end position="716"/>
    </location>
</feature>
<dbReference type="STRING" id="1328760.A0A165I3X9"/>
<protein>
    <recommendedName>
        <fullName evidence="2">RNA polymerase II elongation factor ELL N-terminal domain-containing protein</fullName>
    </recommendedName>
</protein>
<organism evidence="3 4">
    <name type="scientific">Xylona heveae (strain CBS 132557 / TC161)</name>
    <dbReference type="NCBI Taxonomy" id="1328760"/>
    <lineage>
        <taxon>Eukaryota</taxon>
        <taxon>Fungi</taxon>
        <taxon>Dikarya</taxon>
        <taxon>Ascomycota</taxon>
        <taxon>Pezizomycotina</taxon>
        <taxon>Xylonomycetes</taxon>
        <taxon>Xylonales</taxon>
        <taxon>Xylonaceae</taxon>
        <taxon>Xylona</taxon>
    </lineage>
</organism>
<dbReference type="GO" id="GO:0006368">
    <property type="term" value="P:transcription elongation by RNA polymerase II"/>
    <property type="evidence" value="ECO:0007669"/>
    <property type="project" value="InterPro"/>
</dbReference>
<feature type="compositionally biased region" description="Basic and acidic residues" evidence="1">
    <location>
        <begin position="487"/>
        <end position="506"/>
    </location>
</feature>
<evidence type="ECO:0000313" key="3">
    <source>
        <dbReference type="EMBL" id="KZF24345.1"/>
    </source>
</evidence>
<feature type="compositionally biased region" description="Low complexity" evidence="1">
    <location>
        <begin position="699"/>
        <end position="709"/>
    </location>
</feature>
<dbReference type="GeneID" id="28900030"/>
<feature type="domain" description="RNA polymerase II elongation factor ELL N-terminal" evidence="2">
    <location>
        <begin position="89"/>
        <end position="294"/>
    </location>
</feature>
<dbReference type="InterPro" id="IPR042065">
    <property type="entry name" value="E3_ELL-like"/>
</dbReference>
<dbReference type="EMBL" id="KV407456">
    <property type="protein sequence ID" value="KZF24345.1"/>
    <property type="molecule type" value="Genomic_DNA"/>
</dbReference>
<accession>A0A165I3X9</accession>
<feature type="region of interest" description="Disordered" evidence="1">
    <location>
        <begin position="144"/>
        <end position="220"/>
    </location>
</feature>
<evidence type="ECO:0000256" key="1">
    <source>
        <dbReference type="SAM" id="MobiDB-lite"/>
    </source>
</evidence>
<dbReference type="Proteomes" id="UP000076632">
    <property type="component" value="Unassembled WGS sequence"/>
</dbReference>
<dbReference type="RefSeq" id="XP_018189900.1">
    <property type="nucleotide sequence ID" value="XM_018334893.1"/>
</dbReference>
<dbReference type="OMA" id="KYGVENR"/>
<feature type="compositionally biased region" description="Polar residues" evidence="1">
    <location>
        <begin position="609"/>
        <end position="625"/>
    </location>
</feature>
<dbReference type="Gene3D" id="1.10.10.2670">
    <property type="entry name" value="E3 ubiquitin-protein ligase"/>
    <property type="match status" value="1"/>
</dbReference>
<dbReference type="InterPro" id="IPR019464">
    <property type="entry name" value="ELL_N"/>
</dbReference>
<dbReference type="OrthoDB" id="2587563at2759"/>
<feature type="compositionally biased region" description="Low complexity" evidence="1">
    <location>
        <begin position="570"/>
        <end position="584"/>
    </location>
</feature>
<proteinExistence type="predicted"/>
<dbReference type="UniPathway" id="UPA00143"/>
<sequence length="774" mass="83481">MATMKIPESGAILRGAPDTEIGASKPQTQVVQAMRLNLNEEIVSELARCSRSGKPIKLSFGKSPTLRYGTKTLDLAASAEQFRNELYTSVSSDTTKELTFAGLISHRLELPKAEEVTAGADAAMLALQSQMAALQEEKQSKKTLFVKDGSSLPPAKSGKRPPLKSSKLPAFLKAPPRLLNNGTTRSMPASPSLSASRSPSHNPSHQSLTSAPLPQSAKAAKMQALRMPLIHLLATRPASEQALAKQTRSSTADVLELLQKFGKPSRVNDTWELTDRAFKELDVWKFPFPSQQVRQAAIDNAISAYDRMRLGRDDKLWQLLLPAAERGKGKVLSKLHLHAGPISKTATPKLQAQRPEESKAGGTSSKPSEERVDRQPTNGASHAKVAEPMVRSASQDPIKKKKVSEKEALSKRLLSKNPPKAARPVTKPKEVEAPEKVQPSKTGTKVKSAEFVTESDEEIDFGDVQPEKEAPAPEPARKNPSKAQRPVADKKENERKEKPQAKEAAKGTKQASKLSQPARANGASKPEAKPISKPNAKPNTKPAARKAPASAPAPAPASAASNVTSPQKLSESSQSSSSSGSLHSRNGYTRRKSNTYPSKPSPLGSSPPTNASDFENANEASNGTTSSSSSSSSPLMASREITQLAARKSAAAATDPTKNSDSKLKRKANDIESGIHDHTTAREVARGEQKKRHQPQHINSPNSDSSSSVTPPPSNYETLRLAQRFKEYYAKYAKLYQELLVSANPPADKVKQVTEMHHRLSAMKMEITRAASSP</sequence>
<gene>
    <name evidence="3" type="ORF">L228DRAFT_266690</name>
</gene>
<dbReference type="InParanoid" id="A0A165I3X9"/>
<dbReference type="AlphaFoldDB" id="A0A165I3X9"/>